<keyword evidence="3" id="KW-0472">Membrane</keyword>
<feature type="transmembrane region" description="Helical" evidence="3">
    <location>
        <begin position="363"/>
        <end position="383"/>
    </location>
</feature>
<keyword evidence="3" id="KW-0812">Transmembrane</keyword>
<reference evidence="4" key="1">
    <citation type="journal article" date="2021" name="Sci. Rep.">
        <title>Diploid genomic architecture of Nitzschia inconspicua, an elite biomass production diatom.</title>
        <authorList>
            <person name="Oliver A."/>
            <person name="Podell S."/>
            <person name="Pinowska A."/>
            <person name="Traller J.C."/>
            <person name="Smith S.R."/>
            <person name="McClure R."/>
            <person name="Beliaev A."/>
            <person name="Bohutskyi P."/>
            <person name="Hill E.A."/>
            <person name="Rabines A."/>
            <person name="Zheng H."/>
            <person name="Allen L.Z."/>
            <person name="Kuo A."/>
            <person name="Grigoriev I.V."/>
            <person name="Allen A.E."/>
            <person name="Hazlebeck D."/>
            <person name="Allen E.E."/>
        </authorList>
    </citation>
    <scope>NUCLEOTIDE SEQUENCE</scope>
    <source>
        <strain evidence="4">Hildebrandi</strain>
    </source>
</reference>
<sequence length="446" mass="50005">MTLLTENRATSKEEETNILAMEMKQGVTMDDESEREMLIASEIDGGSSRKDDIIRGSNGFTAELSFSSESSSASNETSRSNTPTKDPPFDSHNTLDSVNRHAVPVKDSPLLKKPQCKVTGPNKSDNSVATNATASSSSSISKLEMLRARNDHLRRCSSQRIESIRKSLMETRNGCSPHVTPELPHKGVWGMQSVHGHSSMRSSARLSTPSLEPQQQLSVSSTPHLQWDESTVETISSRTLGAESLPSPSPCLPGQRQGKYFHRNSFSSLPLKEVVTTPTSHYPLHHSSPSLHYFQSLDMDDDDTRSMLQEENQLLKRQISLLLKQKEWDAQVERESKTIQSLRQELQIKKDLRRQRLWKKKTIRTFVSLVTLATMVVFAWAMVCATVGSNSFHRWTNNPIDHIEPTVGIKATLEKKKNNGFSRLLINMQNDALGAWLKKRNGKAEL</sequence>
<protein>
    <submittedName>
        <fullName evidence="4">Uncharacterized protein</fullName>
    </submittedName>
</protein>
<dbReference type="Proteomes" id="UP000693970">
    <property type="component" value="Unassembled WGS sequence"/>
</dbReference>
<name>A0A9K3KCE4_9STRA</name>
<feature type="coiled-coil region" evidence="1">
    <location>
        <begin position="305"/>
        <end position="352"/>
    </location>
</feature>
<evidence type="ECO:0000256" key="1">
    <source>
        <dbReference type="SAM" id="Coils"/>
    </source>
</evidence>
<evidence type="ECO:0000256" key="2">
    <source>
        <dbReference type="SAM" id="MobiDB-lite"/>
    </source>
</evidence>
<keyword evidence="3" id="KW-1133">Transmembrane helix</keyword>
<feature type="region of interest" description="Disordered" evidence="2">
    <location>
        <begin position="1"/>
        <end position="20"/>
    </location>
</feature>
<organism evidence="4 5">
    <name type="scientific">Nitzschia inconspicua</name>
    <dbReference type="NCBI Taxonomy" id="303405"/>
    <lineage>
        <taxon>Eukaryota</taxon>
        <taxon>Sar</taxon>
        <taxon>Stramenopiles</taxon>
        <taxon>Ochrophyta</taxon>
        <taxon>Bacillariophyta</taxon>
        <taxon>Bacillariophyceae</taxon>
        <taxon>Bacillariophycidae</taxon>
        <taxon>Bacillariales</taxon>
        <taxon>Bacillariaceae</taxon>
        <taxon>Nitzschia</taxon>
    </lineage>
</organism>
<proteinExistence type="predicted"/>
<gene>
    <name evidence="4" type="ORF">IV203_024262</name>
</gene>
<dbReference type="EMBL" id="JAGRRH010000027">
    <property type="protein sequence ID" value="KAG7340719.1"/>
    <property type="molecule type" value="Genomic_DNA"/>
</dbReference>
<evidence type="ECO:0000256" key="3">
    <source>
        <dbReference type="SAM" id="Phobius"/>
    </source>
</evidence>
<evidence type="ECO:0000313" key="4">
    <source>
        <dbReference type="EMBL" id="KAG7340719.1"/>
    </source>
</evidence>
<feature type="region of interest" description="Disordered" evidence="2">
    <location>
        <begin position="27"/>
        <end position="139"/>
    </location>
</feature>
<keyword evidence="5" id="KW-1185">Reference proteome</keyword>
<comment type="caution">
    <text evidence="4">The sequence shown here is derived from an EMBL/GenBank/DDBJ whole genome shotgun (WGS) entry which is preliminary data.</text>
</comment>
<accession>A0A9K3KCE4</accession>
<feature type="compositionally biased region" description="Low complexity" evidence="2">
    <location>
        <begin position="124"/>
        <end position="139"/>
    </location>
</feature>
<reference evidence="4" key="2">
    <citation type="submission" date="2021-04" db="EMBL/GenBank/DDBJ databases">
        <authorList>
            <person name="Podell S."/>
        </authorList>
    </citation>
    <scope>NUCLEOTIDE SEQUENCE</scope>
    <source>
        <strain evidence="4">Hildebrandi</strain>
    </source>
</reference>
<evidence type="ECO:0000313" key="5">
    <source>
        <dbReference type="Proteomes" id="UP000693970"/>
    </source>
</evidence>
<keyword evidence="1" id="KW-0175">Coiled coil</keyword>
<feature type="compositionally biased region" description="Low complexity" evidence="2">
    <location>
        <begin position="60"/>
        <end position="82"/>
    </location>
</feature>
<dbReference type="AlphaFoldDB" id="A0A9K3KCE4"/>